<evidence type="ECO:0000313" key="2">
    <source>
        <dbReference type="EMBL" id="ELR65416.1"/>
    </source>
</evidence>
<evidence type="ECO:0008006" key="4">
    <source>
        <dbReference type="Google" id="ProtNLM"/>
    </source>
</evidence>
<feature type="chain" id="PRO_5003993049" description="Lipoprotein" evidence="1">
    <location>
        <begin position="26"/>
        <end position="125"/>
    </location>
</feature>
<sequence>MSKTKSWMIPILAGCLGLLAQPGWAMGCDPAAGANFNLVYVENYAEGASAGQIVKQKVEYLRGVMSNSAFEAVQPIQSSVSMYDESEAEKSLVITLSGQYSGSFDAMTQLINSKGYISVDVSQCN</sequence>
<dbReference type="PATRIC" id="fig|1056511.3.peg.2697"/>
<organism evidence="2 3">
    <name type="scientific">Photobacterium marinum</name>
    <dbReference type="NCBI Taxonomy" id="1056511"/>
    <lineage>
        <taxon>Bacteria</taxon>
        <taxon>Pseudomonadati</taxon>
        <taxon>Pseudomonadota</taxon>
        <taxon>Gammaproteobacteria</taxon>
        <taxon>Vibrionales</taxon>
        <taxon>Vibrionaceae</taxon>
        <taxon>Photobacterium</taxon>
    </lineage>
</organism>
<evidence type="ECO:0000313" key="3">
    <source>
        <dbReference type="Proteomes" id="UP000011134"/>
    </source>
</evidence>
<dbReference type="PROSITE" id="PS51257">
    <property type="entry name" value="PROKAR_LIPOPROTEIN"/>
    <property type="match status" value="1"/>
</dbReference>
<proteinExistence type="predicted"/>
<dbReference type="RefSeq" id="WP_007466431.1">
    <property type="nucleotide sequence ID" value="NZ_AMZO01000019.1"/>
</dbReference>
<keyword evidence="3" id="KW-1185">Reference proteome</keyword>
<name>L8J9E7_9GAMM</name>
<dbReference type="Proteomes" id="UP000011134">
    <property type="component" value="Unassembled WGS sequence"/>
</dbReference>
<protein>
    <recommendedName>
        <fullName evidence="4">Lipoprotein</fullName>
    </recommendedName>
</protein>
<dbReference type="AlphaFoldDB" id="L8J9E7"/>
<reference evidence="2 3" key="1">
    <citation type="submission" date="2012-12" db="EMBL/GenBank/DDBJ databases">
        <title>Genome Assembly of Photobacterium sp. AK15.</title>
        <authorList>
            <person name="Khatri I."/>
            <person name="Vaidya B."/>
            <person name="Srinivas T.N.R."/>
            <person name="Subramanian S."/>
            <person name="Pinnaka A."/>
        </authorList>
    </citation>
    <scope>NUCLEOTIDE SEQUENCE [LARGE SCALE GENOMIC DNA]</scope>
    <source>
        <strain evidence="2 3">AK15</strain>
    </source>
</reference>
<comment type="caution">
    <text evidence="2">The sequence shown here is derived from an EMBL/GenBank/DDBJ whole genome shotgun (WGS) entry which is preliminary data.</text>
</comment>
<dbReference type="EMBL" id="AMZO01000019">
    <property type="protein sequence ID" value="ELR65416.1"/>
    <property type="molecule type" value="Genomic_DNA"/>
</dbReference>
<evidence type="ECO:0000256" key="1">
    <source>
        <dbReference type="SAM" id="SignalP"/>
    </source>
</evidence>
<dbReference type="OrthoDB" id="5815684at2"/>
<gene>
    <name evidence="2" type="ORF">C942_01204</name>
</gene>
<accession>L8J9E7</accession>
<feature type="signal peptide" evidence="1">
    <location>
        <begin position="1"/>
        <end position="25"/>
    </location>
</feature>
<keyword evidence="1" id="KW-0732">Signal</keyword>